<accession>A0A0C3QCT6</accession>
<protein>
    <submittedName>
        <fullName evidence="1">Uncharacterized protein</fullName>
    </submittedName>
</protein>
<proteinExistence type="predicted"/>
<dbReference type="OrthoDB" id="2884925at2759"/>
<dbReference type="Proteomes" id="UP000054248">
    <property type="component" value="Unassembled WGS sequence"/>
</dbReference>
<reference evidence="1 2" key="1">
    <citation type="submission" date="2014-04" db="EMBL/GenBank/DDBJ databases">
        <authorList>
            <consortium name="DOE Joint Genome Institute"/>
            <person name="Kuo A."/>
            <person name="Girlanda M."/>
            <person name="Perotto S."/>
            <person name="Kohler A."/>
            <person name="Nagy L.G."/>
            <person name="Floudas D."/>
            <person name="Copeland A."/>
            <person name="Barry K.W."/>
            <person name="Cichocki N."/>
            <person name="Veneault-Fourrey C."/>
            <person name="LaButti K."/>
            <person name="Lindquist E.A."/>
            <person name="Lipzen A."/>
            <person name="Lundell T."/>
            <person name="Morin E."/>
            <person name="Murat C."/>
            <person name="Sun H."/>
            <person name="Tunlid A."/>
            <person name="Henrissat B."/>
            <person name="Grigoriev I.V."/>
            <person name="Hibbett D.S."/>
            <person name="Martin F."/>
            <person name="Nordberg H.P."/>
            <person name="Cantor M.N."/>
            <person name="Hua S.X."/>
        </authorList>
    </citation>
    <scope>NUCLEOTIDE SEQUENCE [LARGE SCALE GENOMIC DNA]</scope>
    <source>
        <strain evidence="1 2">MUT 4182</strain>
    </source>
</reference>
<organism evidence="1 2">
    <name type="scientific">Tulasnella calospora MUT 4182</name>
    <dbReference type="NCBI Taxonomy" id="1051891"/>
    <lineage>
        <taxon>Eukaryota</taxon>
        <taxon>Fungi</taxon>
        <taxon>Dikarya</taxon>
        <taxon>Basidiomycota</taxon>
        <taxon>Agaricomycotina</taxon>
        <taxon>Agaricomycetes</taxon>
        <taxon>Cantharellales</taxon>
        <taxon>Tulasnellaceae</taxon>
        <taxon>Tulasnella</taxon>
    </lineage>
</organism>
<dbReference type="EMBL" id="KN823089">
    <property type="protein sequence ID" value="KIO23266.1"/>
    <property type="molecule type" value="Genomic_DNA"/>
</dbReference>
<evidence type="ECO:0000313" key="2">
    <source>
        <dbReference type="Proteomes" id="UP000054248"/>
    </source>
</evidence>
<dbReference type="AlphaFoldDB" id="A0A0C3QCT6"/>
<sequence>MQELREVVEARQQLRSVHPLARITVYRWPTDDPSSREDHDEAREWLTRQVDLRVQVHCTGEERASYLRSVEGVGRDVFEL</sequence>
<gene>
    <name evidence="1" type="ORF">M407DRAFT_111090</name>
</gene>
<keyword evidence="2" id="KW-1185">Reference proteome</keyword>
<evidence type="ECO:0000313" key="1">
    <source>
        <dbReference type="EMBL" id="KIO23266.1"/>
    </source>
</evidence>
<dbReference type="STRING" id="1051891.A0A0C3QCT6"/>
<name>A0A0C3QCT6_9AGAM</name>
<dbReference type="HOGENOM" id="CLU_2607778_0_0_1"/>
<reference evidence="2" key="2">
    <citation type="submission" date="2015-01" db="EMBL/GenBank/DDBJ databases">
        <title>Evolutionary Origins and Diversification of the Mycorrhizal Mutualists.</title>
        <authorList>
            <consortium name="DOE Joint Genome Institute"/>
            <consortium name="Mycorrhizal Genomics Consortium"/>
            <person name="Kohler A."/>
            <person name="Kuo A."/>
            <person name="Nagy L.G."/>
            <person name="Floudas D."/>
            <person name="Copeland A."/>
            <person name="Barry K.W."/>
            <person name="Cichocki N."/>
            <person name="Veneault-Fourrey C."/>
            <person name="LaButti K."/>
            <person name="Lindquist E.A."/>
            <person name="Lipzen A."/>
            <person name="Lundell T."/>
            <person name="Morin E."/>
            <person name="Murat C."/>
            <person name="Riley R."/>
            <person name="Ohm R."/>
            <person name="Sun H."/>
            <person name="Tunlid A."/>
            <person name="Henrissat B."/>
            <person name="Grigoriev I.V."/>
            <person name="Hibbett D.S."/>
            <person name="Martin F."/>
        </authorList>
    </citation>
    <scope>NUCLEOTIDE SEQUENCE [LARGE SCALE GENOMIC DNA]</scope>
    <source>
        <strain evidence="2">MUT 4182</strain>
    </source>
</reference>